<feature type="transmembrane region" description="Helical" evidence="9">
    <location>
        <begin position="196"/>
        <end position="226"/>
    </location>
</feature>
<dbReference type="GO" id="GO:0016020">
    <property type="term" value="C:membrane"/>
    <property type="evidence" value="ECO:0007669"/>
    <property type="project" value="InterPro"/>
</dbReference>
<keyword evidence="9" id="KW-1133">Transmembrane helix</keyword>
<evidence type="ECO:0000256" key="6">
    <source>
        <dbReference type="ARBA" id="ARBA00022777"/>
    </source>
</evidence>
<evidence type="ECO:0000313" key="12">
    <source>
        <dbReference type="Proteomes" id="UP000305546"/>
    </source>
</evidence>
<dbReference type="Pfam" id="PF07730">
    <property type="entry name" value="HisKA_3"/>
    <property type="match status" value="1"/>
</dbReference>
<feature type="transmembrane region" description="Helical" evidence="9">
    <location>
        <begin position="55"/>
        <end position="74"/>
    </location>
</feature>
<evidence type="ECO:0000256" key="7">
    <source>
        <dbReference type="ARBA" id="ARBA00022840"/>
    </source>
</evidence>
<keyword evidence="3" id="KW-0597">Phosphoprotein</keyword>
<evidence type="ECO:0000256" key="1">
    <source>
        <dbReference type="ARBA" id="ARBA00000085"/>
    </source>
</evidence>
<name>A0A5C4M9I4_9PSEU</name>
<dbReference type="EMBL" id="VDFW01000003">
    <property type="protein sequence ID" value="TNC28448.1"/>
    <property type="molecule type" value="Genomic_DNA"/>
</dbReference>
<dbReference type="SUPFAM" id="SSF55874">
    <property type="entry name" value="ATPase domain of HSP90 chaperone/DNA topoisomerase II/histidine kinase"/>
    <property type="match status" value="1"/>
</dbReference>
<keyword evidence="9" id="KW-0812">Transmembrane</keyword>
<keyword evidence="6" id="KW-0418">Kinase</keyword>
<keyword evidence="4" id="KW-0808">Transferase</keyword>
<accession>A0A5C4M9I4</accession>
<dbReference type="PANTHER" id="PTHR24421">
    <property type="entry name" value="NITRATE/NITRITE SENSOR PROTEIN NARX-RELATED"/>
    <property type="match status" value="1"/>
</dbReference>
<evidence type="ECO:0000313" key="11">
    <source>
        <dbReference type="EMBL" id="TNC28448.1"/>
    </source>
</evidence>
<keyword evidence="9" id="KW-0472">Membrane</keyword>
<evidence type="ECO:0000256" key="5">
    <source>
        <dbReference type="ARBA" id="ARBA00022741"/>
    </source>
</evidence>
<dbReference type="SMART" id="SM00387">
    <property type="entry name" value="HATPase_c"/>
    <property type="match status" value="1"/>
</dbReference>
<dbReference type="Pfam" id="PF02518">
    <property type="entry name" value="HATPase_c"/>
    <property type="match status" value="1"/>
</dbReference>
<feature type="transmembrane region" description="Helical" evidence="9">
    <location>
        <begin position="117"/>
        <end position="141"/>
    </location>
</feature>
<dbReference type="EC" id="2.7.13.3" evidence="2"/>
<keyword evidence="12" id="KW-1185">Reference proteome</keyword>
<dbReference type="Gene3D" id="3.30.450.40">
    <property type="match status" value="1"/>
</dbReference>
<feature type="transmembrane region" description="Helical" evidence="9">
    <location>
        <begin position="305"/>
        <end position="328"/>
    </location>
</feature>
<dbReference type="GO" id="GO:0005524">
    <property type="term" value="F:ATP binding"/>
    <property type="evidence" value="ECO:0007669"/>
    <property type="project" value="UniProtKB-KW"/>
</dbReference>
<dbReference type="GO" id="GO:0000155">
    <property type="term" value="F:phosphorelay sensor kinase activity"/>
    <property type="evidence" value="ECO:0007669"/>
    <property type="project" value="InterPro"/>
</dbReference>
<dbReference type="Gene3D" id="3.30.565.10">
    <property type="entry name" value="Histidine kinase-like ATPase, C-terminal domain"/>
    <property type="match status" value="1"/>
</dbReference>
<dbReference type="InterPro" id="IPR036890">
    <property type="entry name" value="HATPase_C_sf"/>
</dbReference>
<evidence type="ECO:0000256" key="4">
    <source>
        <dbReference type="ARBA" id="ARBA00022679"/>
    </source>
</evidence>
<dbReference type="InterPro" id="IPR003594">
    <property type="entry name" value="HATPase_dom"/>
</dbReference>
<evidence type="ECO:0000256" key="3">
    <source>
        <dbReference type="ARBA" id="ARBA00022553"/>
    </source>
</evidence>
<comment type="catalytic activity">
    <reaction evidence="1">
        <text>ATP + protein L-histidine = ADP + protein N-phospho-L-histidine.</text>
        <dbReference type="EC" id="2.7.13.3"/>
    </reaction>
</comment>
<keyword evidence="5" id="KW-0547">Nucleotide-binding</keyword>
<sequence length="696" mass="75008">MRVSAMDWRATAADNAEMAPRWSALARWTGIVLGTAGLGAAFGHAFLGADNTLGTLGWITFGVVPLFAVGIWLVHKRPDHPQARRMLLLSSALAVNVGIEGPIGAAFNRYGPGDWFWAANLVSQLAGLLSLIGGVLLLASFPDGVVERRWQRILLRLAWAHLLLPPLLLLCSPTLVVDRYLLADAPAIPNPFAVPWLTWLAGPLTALVAGYYAGFVSISLLFVRFFQADRPQRARMRLLVWVTVLVVALYPLDFVLSARFGNPDPAWLKLLEAAGVVLLAMIPVAIVIGIVRHRLFDIELVVRRSVVFAALSLLIAVVYFGLAAAPGLALGDRLPVELAVVLTIIAATAFQPLRSRLEGIADRLVFGRRVNRYQLVTEFGAALERTVELGELLPRLATTVQTGLAAPWVRVTRRGATATAGEPDGEPALRVPLEHGGDVIGHIECGTKEGGYEPADRELLSTVATQAATAIANLDLTARLAEQVAELGRSRARLVAAEDAERRRIERNIHDGAQQQVVALIMKLRLARNQLDRGERAPHDVLTELQRDTKDLLTDLRELAHGIHPPVLSDQGLVPAVEARVDRLPLEVAVQAGDELREQRLGPEVEGAAYFVICEALTNVVKHSAARTANVDLSRRNGTLFVRVRDDGVGFAGASGHGLTNLRDRVEAVGGTLQVDSAAGAGTSIRAELPVGASDE</sequence>
<evidence type="ECO:0000256" key="9">
    <source>
        <dbReference type="SAM" id="Phobius"/>
    </source>
</evidence>
<reference evidence="11 12" key="1">
    <citation type="submission" date="2019-06" db="EMBL/GenBank/DDBJ databases">
        <title>Amycolatopsis alkalitolerans sp. nov., isolated from Gastrodia elata Blume.</title>
        <authorList>
            <person name="Narsing Rao M.P."/>
            <person name="Li W.J."/>
        </authorList>
    </citation>
    <scope>NUCLEOTIDE SEQUENCE [LARGE SCALE GENOMIC DNA]</scope>
    <source>
        <strain evidence="11 12">SYSUP0005</strain>
    </source>
</reference>
<feature type="transmembrane region" description="Helical" evidence="9">
    <location>
        <begin position="273"/>
        <end position="293"/>
    </location>
</feature>
<organism evidence="11 12">
    <name type="scientific">Amycolatopsis alkalitolerans</name>
    <dbReference type="NCBI Taxonomy" id="2547244"/>
    <lineage>
        <taxon>Bacteria</taxon>
        <taxon>Bacillati</taxon>
        <taxon>Actinomycetota</taxon>
        <taxon>Actinomycetes</taxon>
        <taxon>Pseudonocardiales</taxon>
        <taxon>Pseudonocardiaceae</taxon>
        <taxon>Amycolatopsis</taxon>
    </lineage>
</organism>
<dbReference type="PANTHER" id="PTHR24421:SF10">
    <property type="entry name" value="NITRATE_NITRITE SENSOR PROTEIN NARQ"/>
    <property type="match status" value="1"/>
</dbReference>
<evidence type="ECO:0000256" key="2">
    <source>
        <dbReference type="ARBA" id="ARBA00012438"/>
    </source>
</evidence>
<dbReference type="CDD" id="cd16917">
    <property type="entry name" value="HATPase_UhpB-NarQ-NarX-like"/>
    <property type="match status" value="1"/>
</dbReference>
<evidence type="ECO:0000256" key="8">
    <source>
        <dbReference type="ARBA" id="ARBA00023012"/>
    </source>
</evidence>
<dbReference type="SUPFAM" id="SSF55781">
    <property type="entry name" value="GAF domain-like"/>
    <property type="match status" value="1"/>
</dbReference>
<dbReference type="InterPro" id="IPR050482">
    <property type="entry name" value="Sensor_HK_TwoCompSys"/>
</dbReference>
<dbReference type="InterPro" id="IPR029016">
    <property type="entry name" value="GAF-like_dom_sf"/>
</dbReference>
<evidence type="ECO:0000259" key="10">
    <source>
        <dbReference type="SMART" id="SM00387"/>
    </source>
</evidence>
<dbReference type="RefSeq" id="WP_139095226.1">
    <property type="nucleotide sequence ID" value="NZ_VDFW01000003.1"/>
</dbReference>
<gene>
    <name evidence="11" type="ORF">FG385_03980</name>
</gene>
<dbReference type="AlphaFoldDB" id="A0A5C4M9I4"/>
<dbReference type="InterPro" id="IPR003018">
    <property type="entry name" value="GAF"/>
</dbReference>
<dbReference type="Gene3D" id="1.20.5.1930">
    <property type="match status" value="1"/>
</dbReference>
<feature type="domain" description="Histidine kinase/HSP90-like ATPase" evidence="10">
    <location>
        <begin position="604"/>
        <end position="693"/>
    </location>
</feature>
<comment type="caution">
    <text evidence="11">The sequence shown here is derived from an EMBL/GenBank/DDBJ whole genome shotgun (WGS) entry which is preliminary data.</text>
</comment>
<feature type="transmembrane region" description="Helical" evidence="9">
    <location>
        <begin position="86"/>
        <end position="105"/>
    </location>
</feature>
<dbReference type="Proteomes" id="UP000305546">
    <property type="component" value="Unassembled WGS sequence"/>
</dbReference>
<dbReference type="InterPro" id="IPR011712">
    <property type="entry name" value="Sig_transdc_His_kin_sub3_dim/P"/>
</dbReference>
<keyword evidence="7" id="KW-0067">ATP-binding</keyword>
<keyword evidence="8" id="KW-0902">Two-component regulatory system</keyword>
<feature type="transmembrane region" description="Helical" evidence="9">
    <location>
        <begin position="153"/>
        <end position="176"/>
    </location>
</feature>
<feature type="transmembrane region" description="Helical" evidence="9">
    <location>
        <begin position="28"/>
        <end position="49"/>
    </location>
</feature>
<protein>
    <recommendedName>
        <fullName evidence="2">histidine kinase</fullName>
        <ecNumber evidence="2">2.7.13.3</ecNumber>
    </recommendedName>
</protein>
<dbReference type="GO" id="GO:0046983">
    <property type="term" value="F:protein dimerization activity"/>
    <property type="evidence" value="ECO:0007669"/>
    <property type="project" value="InterPro"/>
</dbReference>
<proteinExistence type="predicted"/>
<feature type="transmembrane region" description="Helical" evidence="9">
    <location>
        <begin position="238"/>
        <end position="261"/>
    </location>
</feature>
<dbReference type="Pfam" id="PF13185">
    <property type="entry name" value="GAF_2"/>
    <property type="match status" value="1"/>
</dbReference>